<dbReference type="RefSeq" id="WP_067508463.1">
    <property type="nucleotide sequence ID" value="NZ_CP107943.1"/>
</dbReference>
<proteinExistence type="predicted"/>
<evidence type="ECO:0000313" key="2">
    <source>
        <dbReference type="EMBL" id="RBO92655.1"/>
    </source>
</evidence>
<gene>
    <name evidence="2" type="ORF">DFR74_103299</name>
</gene>
<protein>
    <submittedName>
        <fullName evidence="2">Uncharacterized protein</fullName>
    </submittedName>
</protein>
<reference evidence="2 3" key="1">
    <citation type="submission" date="2018-06" db="EMBL/GenBank/DDBJ databases">
        <title>Genomic Encyclopedia of Type Strains, Phase IV (KMG-IV): sequencing the most valuable type-strain genomes for metagenomic binning, comparative biology and taxonomic classification.</title>
        <authorList>
            <person name="Goeker M."/>
        </authorList>
    </citation>
    <scope>NUCLEOTIDE SEQUENCE [LARGE SCALE GENOMIC DNA]</scope>
    <source>
        <strain evidence="2 3">DSM 44599</strain>
    </source>
</reference>
<dbReference type="AlphaFoldDB" id="A0A366DRY1"/>
<dbReference type="Proteomes" id="UP000252586">
    <property type="component" value="Unassembled WGS sequence"/>
</dbReference>
<name>A0A366DRY1_9NOCA</name>
<organism evidence="2 3">
    <name type="scientific">Nocardia puris</name>
    <dbReference type="NCBI Taxonomy" id="208602"/>
    <lineage>
        <taxon>Bacteria</taxon>
        <taxon>Bacillati</taxon>
        <taxon>Actinomycetota</taxon>
        <taxon>Actinomycetes</taxon>
        <taxon>Mycobacteriales</taxon>
        <taxon>Nocardiaceae</taxon>
        <taxon>Nocardia</taxon>
    </lineage>
</organism>
<feature type="compositionally biased region" description="Acidic residues" evidence="1">
    <location>
        <begin position="49"/>
        <end position="71"/>
    </location>
</feature>
<evidence type="ECO:0000313" key="3">
    <source>
        <dbReference type="Proteomes" id="UP000252586"/>
    </source>
</evidence>
<sequence>MNVLVIAGLLVFLLTFIAVLIGVTRRSNSPEGQLTVAALQARLARESDAPEPSDEDDAEVSSAEIEEPADR</sequence>
<accession>A0A366DRY1</accession>
<dbReference type="EMBL" id="QNRE01000003">
    <property type="protein sequence ID" value="RBO92655.1"/>
    <property type="molecule type" value="Genomic_DNA"/>
</dbReference>
<evidence type="ECO:0000256" key="1">
    <source>
        <dbReference type="SAM" id="MobiDB-lite"/>
    </source>
</evidence>
<keyword evidence="3" id="KW-1185">Reference proteome</keyword>
<comment type="caution">
    <text evidence="2">The sequence shown here is derived from an EMBL/GenBank/DDBJ whole genome shotgun (WGS) entry which is preliminary data.</text>
</comment>
<feature type="region of interest" description="Disordered" evidence="1">
    <location>
        <begin position="44"/>
        <end position="71"/>
    </location>
</feature>